<keyword evidence="2" id="KW-0479">Metal-binding</keyword>
<keyword evidence="2" id="KW-0560">Oxidoreductase</keyword>
<protein>
    <submittedName>
        <fullName evidence="3">Cytochrome P450</fullName>
    </submittedName>
</protein>
<keyword evidence="4" id="KW-1185">Reference proteome</keyword>
<dbReference type="Proteomes" id="UP000635387">
    <property type="component" value="Unassembled WGS sequence"/>
</dbReference>
<proteinExistence type="inferred from homology"/>
<evidence type="ECO:0000313" key="4">
    <source>
        <dbReference type="Proteomes" id="UP000635387"/>
    </source>
</evidence>
<dbReference type="SUPFAM" id="SSF48264">
    <property type="entry name" value="Cytochrome P450"/>
    <property type="match status" value="1"/>
</dbReference>
<dbReference type="InterPro" id="IPR017972">
    <property type="entry name" value="Cyt_P450_CS"/>
</dbReference>
<evidence type="ECO:0000313" key="3">
    <source>
        <dbReference type="EMBL" id="GHH28259.1"/>
    </source>
</evidence>
<dbReference type="Gene3D" id="1.10.630.10">
    <property type="entry name" value="Cytochrome P450"/>
    <property type="match status" value="1"/>
</dbReference>
<dbReference type="PANTHER" id="PTHR46696">
    <property type="entry name" value="P450, PUTATIVE (EUROFUNG)-RELATED"/>
    <property type="match status" value="1"/>
</dbReference>
<keyword evidence="2" id="KW-0408">Iron</keyword>
<evidence type="ECO:0000256" key="1">
    <source>
        <dbReference type="ARBA" id="ARBA00010617"/>
    </source>
</evidence>
<organism evidence="3 4">
    <name type="scientific">Amycolatopsis oliviviridis</name>
    <dbReference type="NCBI Taxonomy" id="1471590"/>
    <lineage>
        <taxon>Bacteria</taxon>
        <taxon>Bacillati</taxon>
        <taxon>Actinomycetota</taxon>
        <taxon>Actinomycetes</taxon>
        <taxon>Pseudonocardiales</taxon>
        <taxon>Pseudonocardiaceae</taxon>
        <taxon>Amycolatopsis</taxon>
    </lineage>
</organism>
<keyword evidence="2" id="KW-0503">Monooxygenase</keyword>
<comment type="similarity">
    <text evidence="1 2">Belongs to the cytochrome P450 family.</text>
</comment>
<accession>A0ABQ3LZJ5</accession>
<comment type="caution">
    <text evidence="3">The sequence shown here is derived from an EMBL/GenBank/DDBJ whole genome shotgun (WGS) entry which is preliminary data.</text>
</comment>
<dbReference type="EMBL" id="BNAY01000007">
    <property type="protein sequence ID" value="GHH28259.1"/>
    <property type="molecule type" value="Genomic_DNA"/>
</dbReference>
<evidence type="ECO:0000256" key="2">
    <source>
        <dbReference type="RuleBase" id="RU000461"/>
    </source>
</evidence>
<keyword evidence="2" id="KW-0349">Heme</keyword>
<dbReference type="InterPro" id="IPR002397">
    <property type="entry name" value="Cyt_P450_B"/>
</dbReference>
<dbReference type="InterPro" id="IPR001128">
    <property type="entry name" value="Cyt_P450"/>
</dbReference>
<reference evidence="4" key="1">
    <citation type="journal article" date="2019" name="Int. J. Syst. Evol. Microbiol.">
        <title>The Global Catalogue of Microorganisms (GCM) 10K type strain sequencing project: providing services to taxonomists for standard genome sequencing and annotation.</title>
        <authorList>
            <consortium name="The Broad Institute Genomics Platform"/>
            <consortium name="The Broad Institute Genome Sequencing Center for Infectious Disease"/>
            <person name="Wu L."/>
            <person name="Ma J."/>
        </authorList>
    </citation>
    <scope>NUCLEOTIDE SEQUENCE [LARGE SCALE GENOMIC DNA]</scope>
    <source>
        <strain evidence="4">CGMCC 4.7683</strain>
    </source>
</reference>
<name>A0ABQ3LZJ5_9PSEU</name>
<dbReference type="Pfam" id="PF00067">
    <property type="entry name" value="p450"/>
    <property type="match status" value="1"/>
</dbReference>
<dbReference type="InterPro" id="IPR036396">
    <property type="entry name" value="Cyt_P450_sf"/>
</dbReference>
<dbReference type="PROSITE" id="PS00086">
    <property type="entry name" value="CYTOCHROME_P450"/>
    <property type="match status" value="1"/>
</dbReference>
<gene>
    <name evidence="3" type="ORF">GCM10017790_58800</name>
</gene>
<dbReference type="PANTHER" id="PTHR46696:SF1">
    <property type="entry name" value="CYTOCHROME P450 YJIB-RELATED"/>
    <property type="match status" value="1"/>
</dbReference>
<sequence length="402" mass="44571">MTAHRRPEYLSTSRYTADPYGVLRDVCDKAPAAQVEVNGFRMWAVTGYDDIRKILANPGMCKDIVEHRKKVVPRSIIRPEYSAKLASESRRSLLDRDGPDHRRLRSQLTGEFSATRLAGLRPSIESTTAALLDRFDPGEETDLIADYALPLATTVLADLLGLPETERGGFPHWQMSMLTGESVSEVEDGANRLHQLALRMIALKRREPGDDLLTRLLRIHDEGGLDADELASTYVVLFIGGSEPATAIGTGLALLLDRPEVVERLLASPELFKDAVEEIVRYESPFKVLPPRFSDEPTVLDGVTIPAGELILTAPSAANRDPDRFDDPDTFDIDRDTRGHLGFGHGPHRCLGAELGRLETEIALRAFLTRFPRTRPTGPLSELAWRPGSFMRRLHSLPVVLG</sequence>
<dbReference type="RefSeq" id="WP_191257639.1">
    <property type="nucleotide sequence ID" value="NZ_BNAY01000007.1"/>
</dbReference>
<dbReference type="PRINTS" id="PR00359">
    <property type="entry name" value="BP450"/>
</dbReference>